<accession>A0A7R8CBW6</accession>
<sequence length="149" mass="16929">MVSKGVAVDCKNTSDSLPRAGVSFKRQLSTQEAEKQIGSNPTPSELKAFIGGLPLSATCPLPNKRKYWSSEDNVPKLLANSMRRDRFIDMLQNIHFHDNTLEANDRAKRYRVHGLQSRHVCVGYEQSWLRFGSSRVLSKTKNCSKRKMF</sequence>
<organism evidence="2 3">
    <name type="scientific">Lepeophtheirus salmonis</name>
    <name type="common">Salmon louse</name>
    <name type="synonym">Caligus salmonis</name>
    <dbReference type="NCBI Taxonomy" id="72036"/>
    <lineage>
        <taxon>Eukaryota</taxon>
        <taxon>Metazoa</taxon>
        <taxon>Ecdysozoa</taxon>
        <taxon>Arthropoda</taxon>
        <taxon>Crustacea</taxon>
        <taxon>Multicrustacea</taxon>
        <taxon>Hexanauplia</taxon>
        <taxon>Copepoda</taxon>
        <taxon>Siphonostomatoida</taxon>
        <taxon>Caligidae</taxon>
        <taxon>Lepeophtheirus</taxon>
    </lineage>
</organism>
<name>A0A7R8CBW6_LEPSM</name>
<gene>
    <name evidence="2" type="ORF">LSAA_743</name>
</gene>
<dbReference type="InterPro" id="IPR029526">
    <property type="entry name" value="PGBD"/>
</dbReference>
<proteinExistence type="predicted"/>
<dbReference type="EMBL" id="HG994580">
    <property type="protein sequence ID" value="CAF2764955.1"/>
    <property type="molecule type" value="Genomic_DNA"/>
</dbReference>
<keyword evidence="3" id="KW-1185">Reference proteome</keyword>
<protein>
    <submittedName>
        <fullName evidence="2">(salmon louse) hypothetical protein</fullName>
    </submittedName>
</protein>
<dbReference type="Proteomes" id="UP000675881">
    <property type="component" value="Chromosome 1"/>
</dbReference>
<reference evidence="2" key="1">
    <citation type="submission" date="2021-02" db="EMBL/GenBank/DDBJ databases">
        <authorList>
            <person name="Bekaert M."/>
        </authorList>
    </citation>
    <scope>NUCLEOTIDE SEQUENCE</scope>
    <source>
        <strain evidence="2">IoA-00</strain>
    </source>
</reference>
<dbReference type="AlphaFoldDB" id="A0A7R8CBW6"/>
<evidence type="ECO:0000313" key="3">
    <source>
        <dbReference type="Proteomes" id="UP000675881"/>
    </source>
</evidence>
<evidence type="ECO:0000259" key="1">
    <source>
        <dbReference type="Pfam" id="PF13843"/>
    </source>
</evidence>
<evidence type="ECO:0000313" key="2">
    <source>
        <dbReference type="EMBL" id="CAF2764955.1"/>
    </source>
</evidence>
<feature type="domain" description="PiggyBac transposable element-derived protein" evidence="1">
    <location>
        <begin position="36"/>
        <end position="113"/>
    </location>
</feature>
<dbReference type="Pfam" id="PF13843">
    <property type="entry name" value="DDE_Tnp_1_7"/>
    <property type="match status" value="1"/>
</dbReference>